<reference evidence="3 4" key="1">
    <citation type="submission" date="2016-11" db="EMBL/GenBank/DDBJ databases">
        <authorList>
            <person name="Jaros S."/>
            <person name="Januszkiewicz K."/>
            <person name="Wedrychowicz H."/>
        </authorList>
    </citation>
    <scope>NUCLEOTIDE SEQUENCE [LARGE SCALE GENOMIC DNA]</scope>
    <source>
        <strain evidence="3 4">DSM 8605</strain>
    </source>
</reference>
<accession>A0A1M5VEY1</accession>
<dbReference type="Gene3D" id="2.50.20.10">
    <property type="entry name" value="Lipoprotein localisation LolA/LolB/LppX"/>
    <property type="match status" value="1"/>
</dbReference>
<dbReference type="STRING" id="1121316.SAMN02745207_02258"/>
<dbReference type="Proteomes" id="UP000184447">
    <property type="component" value="Unassembled WGS sequence"/>
</dbReference>
<feature type="region of interest" description="Disordered" evidence="1">
    <location>
        <begin position="24"/>
        <end position="56"/>
    </location>
</feature>
<organism evidence="3 4">
    <name type="scientific">Clostridium grantii DSM 8605</name>
    <dbReference type="NCBI Taxonomy" id="1121316"/>
    <lineage>
        <taxon>Bacteria</taxon>
        <taxon>Bacillati</taxon>
        <taxon>Bacillota</taxon>
        <taxon>Clostridia</taxon>
        <taxon>Eubacteriales</taxon>
        <taxon>Clostridiaceae</taxon>
        <taxon>Clostridium</taxon>
    </lineage>
</organism>
<dbReference type="RefSeq" id="WP_073338536.1">
    <property type="nucleotide sequence ID" value="NZ_FQXM01000011.1"/>
</dbReference>
<feature type="signal peptide" evidence="2">
    <location>
        <begin position="1"/>
        <end position="18"/>
    </location>
</feature>
<sequence length="270" mass="30497">MKKIVSIVIVISMMTLLATGCSKNTFEDTSDGPKNQVETSGNEKKDDAKKDEPVLEEEKKVEIDKSLTGMELLNSIKYDAPETIITETESINADNSVVKTKTYSKNDSYRMETMDENTNTKMIMIYNKADKATYQYTEGEKTGVVMLDGEYEEDDEKDSGDTSMDDASFKDLFTSENEEVIAKIDNLDGEDVVYLEIKNYDPDSGMYTVKMWISIKYSIPLKTETYSAGNKVNGSKVTSFEANADIDNKLFEKPSDIEFQEYSLDTLFEN</sequence>
<keyword evidence="2" id="KW-0732">Signal</keyword>
<protein>
    <recommendedName>
        <fullName evidence="5">Outer membrane lipoprotein-sorting protein</fullName>
    </recommendedName>
</protein>
<proteinExistence type="predicted"/>
<name>A0A1M5VEY1_9CLOT</name>
<dbReference type="PROSITE" id="PS51257">
    <property type="entry name" value="PROKAR_LIPOPROTEIN"/>
    <property type="match status" value="1"/>
</dbReference>
<evidence type="ECO:0008006" key="5">
    <source>
        <dbReference type="Google" id="ProtNLM"/>
    </source>
</evidence>
<dbReference type="EMBL" id="FQXM01000011">
    <property type="protein sequence ID" value="SHH73751.1"/>
    <property type="molecule type" value="Genomic_DNA"/>
</dbReference>
<evidence type="ECO:0000256" key="2">
    <source>
        <dbReference type="SAM" id="SignalP"/>
    </source>
</evidence>
<dbReference type="OrthoDB" id="1777855at2"/>
<keyword evidence="4" id="KW-1185">Reference proteome</keyword>
<feature type="compositionally biased region" description="Basic and acidic residues" evidence="1">
    <location>
        <begin position="41"/>
        <end position="56"/>
    </location>
</feature>
<evidence type="ECO:0000313" key="3">
    <source>
        <dbReference type="EMBL" id="SHH73751.1"/>
    </source>
</evidence>
<dbReference type="AlphaFoldDB" id="A0A1M5VEY1"/>
<evidence type="ECO:0000256" key="1">
    <source>
        <dbReference type="SAM" id="MobiDB-lite"/>
    </source>
</evidence>
<gene>
    <name evidence="3" type="ORF">SAMN02745207_02258</name>
</gene>
<feature type="chain" id="PRO_5038662759" description="Outer membrane lipoprotein-sorting protein" evidence="2">
    <location>
        <begin position="19"/>
        <end position="270"/>
    </location>
</feature>
<evidence type="ECO:0000313" key="4">
    <source>
        <dbReference type="Proteomes" id="UP000184447"/>
    </source>
</evidence>